<dbReference type="InterPro" id="IPR049331">
    <property type="entry name" value="Top1B_N_bact"/>
</dbReference>
<reference evidence="9 10" key="1">
    <citation type="submission" date="2023-07" db="EMBL/GenBank/DDBJ databases">
        <title>Sorghum-associated microbial communities from plants grown in Nebraska, USA.</title>
        <authorList>
            <person name="Schachtman D."/>
        </authorList>
    </citation>
    <scope>NUCLEOTIDE SEQUENCE [LARGE SCALE GENOMIC DNA]</scope>
    <source>
        <strain evidence="9 10">4249</strain>
    </source>
</reference>
<evidence type="ECO:0000256" key="4">
    <source>
        <dbReference type="ARBA" id="ARBA00023029"/>
    </source>
</evidence>
<proteinExistence type="inferred from homology"/>
<evidence type="ECO:0000259" key="7">
    <source>
        <dbReference type="Pfam" id="PF01028"/>
    </source>
</evidence>
<keyword evidence="5" id="KW-0238">DNA-binding</keyword>
<evidence type="ECO:0000256" key="5">
    <source>
        <dbReference type="ARBA" id="ARBA00023125"/>
    </source>
</evidence>
<name>A0ABU1WT79_9BURK</name>
<accession>A0ABU1WT79</accession>
<comment type="catalytic activity">
    <reaction evidence="1">
        <text>ATP-independent breakage of single-stranded DNA, followed by passage and rejoining.</text>
        <dbReference type="EC" id="5.6.2.1"/>
    </reaction>
</comment>
<dbReference type="InterPro" id="IPR035447">
    <property type="entry name" value="DNA_topo_I_N_sf"/>
</dbReference>
<comment type="similarity">
    <text evidence="2">Belongs to the type IB topoisomerase family.</text>
</comment>
<dbReference type="PROSITE" id="PS52038">
    <property type="entry name" value="TOPO_IB_2"/>
    <property type="match status" value="1"/>
</dbReference>
<feature type="domain" description="DNA topoisomerase I catalytic core eukaryotic-type" evidence="7">
    <location>
        <begin position="85"/>
        <end position="292"/>
    </location>
</feature>
<keyword evidence="10" id="KW-1185">Reference proteome</keyword>
<dbReference type="RefSeq" id="WP_310320782.1">
    <property type="nucleotide sequence ID" value="NZ_JAVDWU010000010.1"/>
</dbReference>
<dbReference type="Gene3D" id="3.30.66.10">
    <property type="entry name" value="DNA topoisomerase I domain"/>
    <property type="match status" value="1"/>
</dbReference>
<dbReference type="Gene3D" id="1.10.132.120">
    <property type="match status" value="1"/>
</dbReference>
<dbReference type="PRINTS" id="PR00416">
    <property type="entry name" value="EUTPISMRASEI"/>
</dbReference>
<keyword evidence="6 9" id="KW-0413">Isomerase</keyword>
<dbReference type="EMBL" id="JAVDWU010000010">
    <property type="protein sequence ID" value="MDR7152242.1"/>
    <property type="molecule type" value="Genomic_DNA"/>
</dbReference>
<sequence length="341" mass="38653">MKTPKLVYVHADQRGWRRVRRGRGFSYVTPSGAPVRDANALQRIRQLAIPPAYTDVWICPNAHGHLQATGRDARGRKQYRYHPAWQAQQDQHKFDRMHDFGKALSRIRRAVARHLRGGELGMDTVVATIVRLLDRTAMRVGNEAYMADNGSFGLTTLRNRHVHARAGELLIAFRGKSGIEQKARLKDPQAARIVRRCQELPGQHLFQYIDETGQRHAVRSTHVNTYLRRVSGHDFTAKDFRTWNASVQALELLMDLCPQPPADPRGAKAHWNEVVRQVARQIGNTQTVCRKFYIHPAVQQCLEKGAADWPAPARTPPLHGLRNAERALLRLLGRPGRGQAS</sequence>
<dbReference type="EC" id="5.6.2.1" evidence="3"/>
<protein>
    <recommendedName>
        <fullName evidence="3">DNA topoisomerase</fullName>
        <ecNumber evidence="3">5.6.2.1</ecNumber>
    </recommendedName>
</protein>
<dbReference type="InterPro" id="IPR001631">
    <property type="entry name" value="TopoI"/>
</dbReference>
<dbReference type="InterPro" id="IPR013500">
    <property type="entry name" value="TopoI_cat_euk"/>
</dbReference>
<dbReference type="GO" id="GO:0003917">
    <property type="term" value="F:DNA topoisomerase type I (single strand cut, ATP-independent) activity"/>
    <property type="evidence" value="ECO:0007669"/>
    <property type="project" value="UniProtKB-EC"/>
</dbReference>
<dbReference type="Proteomes" id="UP001265700">
    <property type="component" value="Unassembled WGS sequence"/>
</dbReference>
<dbReference type="Pfam" id="PF01028">
    <property type="entry name" value="Topoisom_I"/>
    <property type="match status" value="1"/>
</dbReference>
<dbReference type="InterPro" id="IPR011010">
    <property type="entry name" value="DNA_brk_join_enz"/>
</dbReference>
<evidence type="ECO:0000259" key="8">
    <source>
        <dbReference type="Pfam" id="PF21338"/>
    </source>
</evidence>
<dbReference type="InterPro" id="IPR014711">
    <property type="entry name" value="TopoI_cat_a-hlx-sub_euk"/>
</dbReference>
<dbReference type="SUPFAM" id="SSF56349">
    <property type="entry name" value="DNA breaking-rejoining enzymes"/>
    <property type="match status" value="1"/>
</dbReference>
<evidence type="ECO:0000256" key="3">
    <source>
        <dbReference type="ARBA" id="ARBA00012891"/>
    </source>
</evidence>
<dbReference type="SUPFAM" id="SSF55869">
    <property type="entry name" value="DNA topoisomerase I domain"/>
    <property type="match status" value="1"/>
</dbReference>
<evidence type="ECO:0000256" key="1">
    <source>
        <dbReference type="ARBA" id="ARBA00000213"/>
    </source>
</evidence>
<comment type="caution">
    <text evidence="9">The sequence shown here is derived from an EMBL/GenBank/DDBJ whole genome shotgun (WGS) entry which is preliminary data.</text>
</comment>
<organism evidence="9 10">
    <name type="scientific">Hydrogenophaga palleronii</name>
    <dbReference type="NCBI Taxonomy" id="65655"/>
    <lineage>
        <taxon>Bacteria</taxon>
        <taxon>Pseudomonadati</taxon>
        <taxon>Pseudomonadota</taxon>
        <taxon>Betaproteobacteria</taxon>
        <taxon>Burkholderiales</taxon>
        <taxon>Comamonadaceae</taxon>
        <taxon>Hydrogenophaga</taxon>
    </lineage>
</organism>
<dbReference type="Gene3D" id="3.90.15.10">
    <property type="entry name" value="Topoisomerase I, Chain A, domain 3"/>
    <property type="match status" value="1"/>
</dbReference>
<evidence type="ECO:0000313" key="9">
    <source>
        <dbReference type="EMBL" id="MDR7152242.1"/>
    </source>
</evidence>
<gene>
    <name evidence="9" type="ORF">J2W49_004218</name>
</gene>
<keyword evidence="4" id="KW-0799">Topoisomerase</keyword>
<feature type="domain" description="DNA topoisomerase IB N-terminal" evidence="8">
    <location>
        <begin position="24"/>
        <end position="72"/>
    </location>
</feature>
<evidence type="ECO:0000256" key="2">
    <source>
        <dbReference type="ARBA" id="ARBA00006645"/>
    </source>
</evidence>
<dbReference type="Pfam" id="PF21338">
    <property type="entry name" value="Top1B_N_bact"/>
    <property type="match status" value="1"/>
</dbReference>
<evidence type="ECO:0000256" key="6">
    <source>
        <dbReference type="ARBA" id="ARBA00023235"/>
    </source>
</evidence>
<evidence type="ECO:0000313" key="10">
    <source>
        <dbReference type="Proteomes" id="UP001265700"/>
    </source>
</evidence>